<dbReference type="Proteomes" id="UP000015530">
    <property type="component" value="Unassembled WGS sequence"/>
</dbReference>
<evidence type="ECO:0000313" key="2">
    <source>
        <dbReference type="Proteomes" id="UP000015530"/>
    </source>
</evidence>
<dbReference type="AlphaFoldDB" id="T0K2C8"/>
<protein>
    <submittedName>
        <fullName evidence="1">Uncharacterized protein</fullName>
    </submittedName>
</protein>
<name>T0K2C8_COLGC</name>
<proteinExistence type="predicted"/>
<accession>T0K2C8</accession>
<comment type="caution">
    <text evidence="1">The sequence shown here is derived from an EMBL/GenBank/DDBJ whole genome shotgun (WGS) entry which is preliminary data.</text>
</comment>
<dbReference type="EMBL" id="AMYD01003615">
    <property type="protein sequence ID" value="EQB45874.1"/>
    <property type="molecule type" value="Genomic_DNA"/>
</dbReference>
<sequence length="16" mass="1961">MSEERAQKFHLIKTDK</sequence>
<evidence type="ECO:0000313" key="1">
    <source>
        <dbReference type="EMBL" id="EQB45874.1"/>
    </source>
</evidence>
<reference evidence="2" key="1">
    <citation type="journal article" date="2013" name="Mol. Plant Microbe Interact.">
        <title>Global aspects of pacC regulation of pathogenicity genes in Colletotrichum gloeosporioides as revealed by transcriptome analysis.</title>
        <authorList>
            <person name="Alkan N."/>
            <person name="Meng X."/>
            <person name="Friedlander G."/>
            <person name="Reuveni E."/>
            <person name="Sukno S."/>
            <person name="Sherman A."/>
            <person name="Thon M."/>
            <person name="Fluhr R."/>
            <person name="Prusky D."/>
        </authorList>
    </citation>
    <scope>NUCLEOTIDE SEQUENCE [LARGE SCALE GENOMIC DNA]</scope>
    <source>
        <strain evidence="2">Cg-14</strain>
    </source>
</reference>
<gene>
    <name evidence="1" type="ORF">CGLO_15180</name>
</gene>
<dbReference type="HOGENOM" id="CLU_3433071_0_0_1"/>
<organism evidence="1 2">
    <name type="scientific">Colletotrichum gloeosporioides (strain Cg-14)</name>
    <name type="common">Anthracnose fungus</name>
    <name type="synonym">Glomerella cingulata</name>
    <dbReference type="NCBI Taxonomy" id="1237896"/>
    <lineage>
        <taxon>Eukaryota</taxon>
        <taxon>Fungi</taxon>
        <taxon>Dikarya</taxon>
        <taxon>Ascomycota</taxon>
        <taxon>Pezizomycotina</taxon>
        <taxon>Sordariomycetes</taxon>
        <taxon>Hypocreomycetidae</taxon>
        <taxon>Glomerellales</taxon>
        <taxon>Glomerellaceae</taxon>
        <taxon>Colletotrichum</taxon>
        <taxon>Colletotrichum gloeosporioides species complex</taxon>
    </lineage>
</organism>